<dbReference type="PANTHER" id="PTHR34614:SF2">
    <property type="entry name" value="TRANSPOSASE IS4-LIKE DOMAIN-CONTAINING PROTEIN"/>
    <property type="match status" value="1"/>
</dbReference>
<proteinExistence type="predicted"/>
<protein>
    <recommendedName>
        <fullName evidence="4">Transposase IS4-like domain-containing protein</fullName>
    </recommendedName>
</protein>
<evidence type="ECO:0008006" key="4">
    <source>
        <dbReference type="Google" id="ProtNLM"/>
    </source>
</evidence>
<dbReference type="PANTHER" id="PTHR34614">
    <property type="match status" value="1"/>
</dbReference>
<feature type="transmembrane region" description="Helical" evidence="1">
    <location>
        <begin position="134"/>
        <end position="151"/>
    </location>
</feature>
<name>A0A1V4EV83_9BACL</name>
<gene>
    <name evidence="2" type="ORF">B2M26_05235</name>
</gene>
<accession>A0A1V4EV83</accession>
<keyword evidence="3" id="KW-1185">Reference proteome</keyword>
<keyword evidence="1" id="KW-1133">Transmembrane helix</keyword>
<sequence>MEHGNHCEADAQQAINAWQQAHKTRWWSCAWSVQTVTAPVKRAGRGRPRKGEEPVLETRYIPVLGQITRNEEEIEAHRQRLSTFVLISNTTPDRYDALALLRHYKGQEAAETRFGLLKDPQLVDGIYLKTPERIAALGVVMVMALLLYGILEDRVRRKMEEDAVPLRIPNRPRNDKPAGEMLLTLLKRIHVILMQVDKESQRILADNADDLAKRVVQLAGYDMSIYTQDGHPTAVC</sequence>
<keyword evidence="1" id="KW-0472">Membrane</keyword>
<dbReference type="AlphaFoldDB" id="A0A1V4EV83"/>
<comment type="caution">
    <text evidence="2">The sequence shown here is derived from an EMBL/GenBank/DDBJ whole genome shotgun (WGS) entry which is preliminary data.</text>
</comment>
<evidence type="ECO:0000256" key="1">
    <source>
        <dbReference type="SAM" id="Phobius"/>
    </source>
</evidence>
<reference evidence="2 3" key="1">
    <citation type="submission" date="2017-02" db="EMBL/GenBank/DDBJ databases">
        <title>Draft genome of Acidibacillus ferrooxidans Huett2.</title>
        <authorList>
            <person name="Schopf S."/>
        </authorList>
    </citation>
    <scope>NUCLEOTIDE SEQUENCE [LARGE SCALE GENOMIC DNA]</scope>
    <source>
        <strain evidence="2 3">Huett2</strain>
    </source>
</reference>
<dbReference type="EMBL" id="MWPS01000014">
    <property type="protein sequence ID" value="OPG16762.1"/>
    <property type="molecule type" value="Genomic_DNA"/>
</dbReference>
<evidence type="ECO:0000313" key="3">
    <source>
        <dbReference type="Proteomes" id="UP000190229"/>
    </source>
</evidence>
<dbReference type="Proteomes" id="UP000190229">
    <property type="component" value="Unassembled WGS sequence"/>
</dbReference>
<organism evidence="2 3">
    <name type="scientific">Ferroacidibacillus organovorans</name>
    <dbReference type="NCBI Taxonomy" id="1765683"/>
    <lineage>
        <taxon>Bacteria</taxon>
        <taxon>Bacillati</taxon>
        <taxon>Bacillota</taxon>
        <taxon>Bacilli</taxon>
        <taxon>Bacillales</taxon>
        <taxon>Alicyclobacillaceae</taxon>
        <taxon>Ferroacidibacillus</taxon>
    </lineage>
</organism>
<keyword evidence="1" id="KW-0812">Transmembrane</keyword>
<evidence type="ECO:0000313" key="2">
    <source>
        <dbReference type="EMBL" id="OPG16762.1"/>
    </source>
</evidence>